<organism evidence="5 6">
    <name type="scientific">Diversispora eburnea</name>
    <dbReference type="NCBI Taxonomy" id="1213867"/>
    <lineage>
        <taxon>Eukaryota</taxon>
        <taxon>Fungi</taxon>
        <taxon>Fungi incertae sedis</taxon>
        <taxon>Mucoromycota</taxon>
        <taxon>Glomeromycotina</taxon>
        <taxon>Glomeromycetes</taxon>
        <taxon>Diversisporales</taxon>
        <taxon>Diversisporaceae</taxon>
        <taxon>Diversispora</taxon>
    </lineage>
</organism>
<keyword evidence="2" id="KW-0863">Zinc-finger</keyword>
<name>A0A9N9B1Q4_9GLOM</name>
<proteinExistence type="predicted"/>
<keyword evidence="6" id="KW-1185">Reference proteome</keyword>
<keyword evidence="1" id="KW-0479">Metal-binding</keyword>
<evidence type="ECO:0000313" key="6">
    <source>
        <dbReference type="Proteomes" id="UP000789706"/>
    </source>
</evidence>
<evidence type="ECO:0000259" key="4">
    <source>
        <dbReference type="SMART" id="SM01328"/>
    </source>
</evidence>
<dbReference type="GO" id="GO:0008270">
    <property type="term" value="F:zinc ion binding"/>
    <property type="evidence" value="ECO:0007669"/>
    <property type="project" value="UniProtKB-KW"/>
</dbReference>
<dbReference type="AlphaFoldDB" id="A0A9N9B1Q4"/>
<comment type="caution">
    <text evidence="5">The sequence shown here is derived from an EMBL/GenBank/DDBJ whole genome shotgun (WGS) entry which is preliminary data.</text>
</comment>
<keyword evidence="3" id="KW-0862">Zinc</keyword>
<evidence type="ECO:0000256" key="2">
    <source>
        <dbReference type="ARBA" id="ARBA00022771"/>
    </source>
</evidence>
<gene>
    <name evidence="5" type="ORF">DEBURN_LOCUS6938</name>
</gene>
<feature type="domain" description="3CxxC-type" evidence="4">
    <location>
        <begin position="89"/>
        <end position="177"/>
    </location>
</feature>
<dbReference type="OrthoDB" id="10326565at2759"/>
<dbReference type="EMBL" id="CAJVPK010000769">
    <property type="protein sequence ID" value="CAG8547636.1"/>
    <property type="molecule type" value="Genomic_DNA"/>
</dbReference>
<accession>A0A9N9B1Q4</accession>
<dbReference type="SMART" id="SM01328">
    <property type="entry name" value="zf-3CxxC"/>
    <property type="match status" value="1"/>
</dbReference>
<dbReference type="Proteomes" id="UP000789706">
    <property type="component" value="Unassembled WGS sequence"/>
</dbReference>
<evidence type="ECO:0000256" key="3">
    <source>
        <dbReference type="ARBA" id="ARBA00022833"/>
    </source>
</evidence>
<evidence type="ECO:0000256" key="1">
    <source>
        <dbReference type="ARBA" id="ARBA00022723"/>
    </source>
</evidence>
<dbReference type="Pfam" id="PF13695">
    <property type="entry name" value="Zn_ribbon_3CxxC"/>
    <property type="match status" value="2"/>
</dbReference>
<reference evidence="5" key="1">
    <citation type="submission" date="2021-06" db="EMBL/GenBank/DDBJ databases">
        <authorList>
            <person name="Kallberg Y."/>
            <person name="Tangrot J."/>
            <person name="Rosling A."/>
        </authorList>
    </citation>
    <scope>NUCLEOTIDE SEQUENCE</scope>
    <source>
        <strain evidence="5">AZ414A</strain>
    </source>
</reference>
<evidence type="ECO:0000313" key="5">
    <source>
        <dbReference type="EMBL" id="CAG8547636.1"/>
    </source>
</evidence>
<sequence>MTRTRKKDKIDRECIPAKWSCANNECNAVWESSATWVSKVKVENKISAKDLTKRDYAKQKCKKCGNSDNNLEEYPLVIKKLIYEEKWYRVYGLWKCECKNEWASAYTWISLELYKNITPVSELTEHDYFNQDCKTCKTNHDIKDIKLTSYRHLRRRNQDKLPPKRHMSEHCEKCQKHKKCQEHKSSNYPIL</sequence>
<dbReference type="InterPro" id="IPR027377">
    <property type="entry name" value="ZAR1/RTP1-5-like_Znf-3CxxC"/>
</dbReference>
<protein>
    <submittedName>
        <fullName evidence="5">4458_t:CDS:1</fullName>
    </submittedName>
</protein>